<dbReference type="EMBL" id="JANTEZ010000007">
    <property type="protein sequence ID" value="MCS5716072.1"/>
    <property type="molecule type" value="Genomic_DNA"/>
</dbReference>
<evidence type="ECO:0000256" key="1">
    <source>
        <dbReference type="ARBA" id="ARBA00022801"/>
    </source>
</evidence>
<sequence>MTGALRAVFLDVGGPIYDDENFVAAVLGALDALRAADGVGPVDRAAFRTIYDEVRSAQGGSLRGALASAFLGSRSRRAELHAETRRRWVHPAGTLYPDVLPFLRALDGRVRVGILANQEAAVIAALERDGVAPYIDVWGVSAVVGHEKPSPELFEWALAEAGVTADEAVHIGNRLDTDVRPAAALGLGTVWVLRGEAPPVPTAAQLAEPDLAVPGLDGLAPALFALQAGRA</sequence>
<name>A0ABT2GKE1_9MICO</name>
<dbReference type="PANTHER" id="PTHR46470:SF4">
    <property type="entry name" value="5-AMINO-6-(5-PHOSPHO-D-RIBITYLAMINO)URACIL PHOSPHATASE YIGB"/>
    <property type="match status" value="1"/>
</dbReference>
<reference evidence="3" key="1">
    <citation type="submission" date="2022-08" db="EMBL/GenBank/DDBJ databases">
        <authorList>
            <person name="Deng Y."/>
            <person name="Han X.-F."/>
            <person name="Zhang Y.-Q."/>
        </authorList>
    </citation>
    <scope>NUCLEOTIDE SEQUENCE</scope>
    <source>
        <strain evidence="3">CPCC 205716</strain>
    </source>
</reference>
<accession>A0ABT2GKE1</accession>
<dbReference type="PANTHER" id="PTHR46470">
    <property type="entry name" value="N-ACYLNEURAMINATE-9-PHOSPHATASE"/>
    <property type="match status" value="1"/>
</dbReference>
<dbReference type="Gene3D" id="3.40.50.1000">
    <property type="entry name" value="HAD superfamily/HAD-like"/>
    <property type="match status" value="1"/>
</dbReference>
<dbReference type="SFLD" id="SFLDG01129">
    <property type="entry name" value="C1.5:_HAD__Beta-PGM__Phosphata"/>
    <property type="match status" value="1"/>
</dbReference>
<gene>
    <name evidence="3" type="ORF">NVV95_16120</name>
</gene>
<keyword evidence="1 3" id="KW-0378">Hydrolase</keyword>
<proteinExistence type="predicted"/>
<dbReference type="Proteomes" id="UP001165580">
    <property type="component" value="Unassembled WGS sequence"/>
</dbReference>
<protein>
    <submittedName>
        <fullName evidence="3">HAD family hydrolase</fullName>
    </submittedName>
</protein>
<evidence type="ECO:0000313" key="4">
    <source>
        <dbReference type="Proteomes" id="UP001165580"/>
    </source>
</evidence>
<keyword evidence="4" id="KW-1185">Reference proteome</keyword>
<evidence type="ECO:0000256" key="2">
    <source>
        <dbReference type="ARBA" id="ARBA00022842"/>
    </source>
</evidence>
<keyword evidence="2" id="KW-0460">Magnesium</keyword>
<dbReference type="RefSeq" id="WP_259487570.1">
    <property type="nucleotide sequence ID" value="NZ_JANTEZ010000007.1"/>
</dbReference>
<dbReference type="SFLD" id="SFLDS00003">
    <property type="entry name" value="Haloacid_Dehalogenase"/>
    <property type="match status" value="1"/>
</dbReference>
<organism evidence="3 4">
    <name type="scientific">Herbiconiux gentiana</name>
    <dbReference type="NCBI Taxonomy" id="2970912"/>
    <lineage>
        <taxon>Bacteria</taxon>
        <taxon>Bacillati</taxon>
        <taxon>Actinomycetota</taxon>
        <taxon>Actinomycetes</taxon>
        <taxon>Micrococcales</taxon>
        <taxon>Microbacteriaceae</taxon>
        <taxon>Herbiconiux</taxon>
    </lineage>
</organism>
<evidence type="ECO:0000313" key="3">
    <source>
        <dbReference type="EMBL" id="MCS5716072.1"/>
    </source>
</evidence>
<dbReference type="SUPFAM" id="SSF56784">
    <property type="entry name" value="HAD-like"/>
    <property type="match status" value="1"/>
</dbReference>
<dbReference type="InterPro" id="IPR036412">
    <property type="entry name" value="HAD-like_sf"/>
</dbReference>
<dbReference type="InterPro" id="IPR023214">
    <property type="entry name" value="HAD_sf"/>
</dbReference>
<dbReference type="InterPro" id="IPR051400">
    <property type="entry name" value="HAD-like_hydrolase"/>
</dbReference>
<comment type="caution">
    <text evidence="3">The sequence shown here is derived from an EMBL/GenBank/DDBJ whole genome shotgun (WGS) entry which is preliminary data.</text>
</comment>
<dbReference type="Pfam" id="PF00702">
    <property type="entry name" value="Hydrolase"/>
    <property type="match status" value="1"/>
</dbReference>
<dbReference type="Gene3D" id="1.20.120.1600">
    <property type="match status" value="1"/>
</dbReference>
<dbReference type="GO" id="GO:0016787">
    <property type="term" value="F:hydrolase activity"/>
    <property type="evidence" value="ECO:0007669"/>
    <property type="project" value="UniProtKB-KW"/>
</dbReference>